<gene>
    <name evidence="1" type="ORF">N1032_23970</name>
</gene>
<reference evidence="1" key="1">
    <citation type="submission" date="2022-08" db="EMBL/GenBank/DDBJ databases">
        <authorList>
            <person name="Deng Y."/>
            <person name="Han X.-F."/>
            <person name="Zhang Y.-Q."/>
        </authorList>
    </citation>
    <scope>NUCLEOTIDE SEQUENCE</scope>
    <source>
        <strain evidence="1">CPCC 203386</strain>
    </source>
</reference>
<organism evidence="1 2">
    <name type="scientific">Herbiconiux daphne</name>
    <dbReference type="NCBI Taxonomy" id="2970914"/>
    <lineage>
        <taxon>Bacteria</taxon>
        <taxon>Bacillati</taxon>
        <taxon>Actinomycetota</taxon>
        <taxon>Actinomycetes</taxon>
        <taxon>Micrococcales</taxon>
        <taxon>Microbacteriaceae</taxon>
        <taxon>Herbiconiux</taxon>
    </lineage>
</organism>
<proteinExistence type="predicted"/>
<accession>A0ABT2HA80</accession>
<sequence>MARRFTTDADLDKFFNALAQTYINVAVKLKKQLRTIPFNMLEAADREMFREFICEQIQYA</sequence>
<dbReference type="EMBL" id="JANLCJ010000184">
    <property type="protein sequence ID" value="MCS5736794.1"/>
    <property type="molecule type" value="Genomic_DNA"/>
</dbReference>
<evidence type="ECO:0000313" key="2">
    <source>
        <dbReference type="Proteomes" id="UP001165586"/>
    </source>
</evidence>
<name>A0ABT2HA80_9MICO</name>
<protein>
    <submittedName>
        <fullName evidence="1">Uncharacterized protein</fullName>
    </submittedName>
</protein>
<dbReference type="RefSeq" id="WP_259542952.1">
    <property type="nucleotide sequence ID" value="NZ_JANLCJ010000184.1"/>
</dbReference>
<evidence type="ECO:0000313" key="1">
    <source>
        <dbReference type="EMBL" id="MCS5736794.1"/>
    </source>
</evidence>
<feature type="non-terminal residue" evidence="1">
    <location>
        <position position="60"/>
    </location>
</feature>
<comment type="caution">
    <text evidence="1">The sequence shown here is derived from an EMBL/GenBank/DDBJ whole genome shotgun (WGS) entry which is preliminary data.</text>
</comment>
<keyword evidence="2" id="KW-1185">Reference proteome</keyword>
<dbReference type="Proteomes" id="UP001165586">
    <property type="component" value="Unassembled WGS sequence"/>
</dbReference>